<comment type="similarity">
    <text evidence="3 10">Belongs to the geminiviridae protein AV2/V2 family.</text>
</comment>
<dbReference type="EMBL" id="KM359406">
    <property type="protein sequence ID" value="AIO11237.1"/>
    <property type="molecule type" value="Genomic_DNA"/>
</dbReference>
<evidence type="ECO:0000256" key="10">
    <source>
        <dbReference type="RuleBase" id="RU364051"/>
    </source>
</evidence>
<evidence type="ECO:0000256" key="1">
    <source>
        <dbReference type="ARBA" id="ARBA00003603"/>
    </source>
</evidence>
<keyword evidence="8 10" id="KW-1035">Host cytoplasm</keyword>
<evidence type="ECO:0000256" key="2">
    <source>
        <dbReference type="ARBA" id="ARBA00004407"/>
    </source>
</evidence>
<keyword evidence="5 10" id="KW-0941">Suppressor of RNA silencing</keyword>
<dbReference type="InterPro" id="IPR002511">
    <property type="entry name" value="Gemini_V2"/>
</dbReference>
<dbReference type="OrthoDB" id="14447at10239"/>
<evidence type="ECO:0000256" key="9">
    <source>
        <dbReference type="ARBA" id="ARBA00023280"/>
    </source>
</evidence>
<accession>A0A088SIJ9</accession>
<evidence type="ECO:0000256" key="7">
    <source>
        <dbReference type="ARBA" id="ARBA00022632"/>
    </source>
</evidence>
<dbReference type="GO" id="GO:0052170">
    <property type="term" value="P:symbiont-mediated suppression of host innate immune response"/>
    <property type="evidence" value="ECO:0007669"/>
    <property type="project" value="UniProtKB-KW"/>
</dbReference>
<reference evidence="13 14" key="1">
    <citation type="journal article" date="2015" name="Plant Dis.">
        <title>New Record of Catharanthus yellow mosaic virus and a Betasatellite Associated with Lethal Leaf Yellowing of Kalmegh (Andrographis paniculata) in Northern India.</title>
        <authorList>
            <person name="Khan A."/>
            <person name="Saeed S.T."/>
            <person name="Samad A."/>
        </authorList>
    </citation>
    <scope>NUCLEOTIDE SEQUENCE [LARGE SCALE GENOMIC DNA]</scope>
    <source>
        <strain evidence="13">A-64</strain>
    </source>
</reference>
<organism evidence="13 14">
    <name type="scientific">Begomovirus andrographis</name>
    <dbReference type="NCBI Taxonomy" id="1738045"/>
    <lineage>
        <taxon>Viruses</taxon>
        <taxon>Monodnaviria</taxon>
        <taxon>Shotokuvirae</taxon>
        <taxon>Cressdnaviricota</taxon>
        <taxon>Repensiviricetes</taxon>
        <taxon>Geplafuvirales</taxon>
        <taxon>Geminiviridae</taxon>
        <taxon>Begomovirus</taxon>
    </lineage>
</organism>
<evidence type="ECO:0000313" key="14">
    <source>
        <dbReference type="Proteomes" id="UP000203450"/>
    </source>
</evidence>
<dbReference type="KEGG" id="vg:26131639"/>
<gene>
    <name evidence="13" type="primary">AV2</name>
</gene>
<keyword evidence="6 10" id="KW-0945">Host-virus interaction</keyword>
<evidence type="ECO:0000259" key="12">
    <source>
        <dbReference type="Pfam" id="PF03716"/>
    </source>
</evidence>
<feature type="region of interest" description="Disordered" evidence="11">
    <location>
        <begin position="95"/>
        <end position="121"/>
    </location>
</feature>
<feature type="domain" description="WCCH motif" evidence="12">
    <location>
        <begin position="79"/>
        <end position="102"/>
    </location>
</feature>
<evidence type="ECO:0000256" key="6">
    <source>
        <dbReference type="ARBA" id="ARBA00022581"/>
    </source>
</evidence>
<dbReference type="GeneID" id="26131639"/>
<keyword evidence="14" id="KW-1185">Reference proteome</keyword>
<name>A0A088SIJ9_9GEMI</name>
<dbReference type="Pfam" id="PF03716">
    <property type="entry name" value="WCCH"/>
    <property type="match status" value="1"/>
</dbReference>
<proteinExistence type="inferred from homology"/>
<evidence type="ECO:0000256" key="3">
    <source>
        <dbReference type="ARBA" id="ARBA00009397"/>
    </source>
</evidence>
<dbReference type="GO" id="GO:0060967">
    <property type="term" value="P:negative regulation of gene silencing by regulatory ncRNA"/>
    <property type="evidence" value="ECO:0007669"/>
    <property type="project" value="InterPro"/>
</dbReference>
<evidence type="ECO:0000256" key="11">
    <source>
        <dbReference type="SAM" id="MobiDB-lite"/>
    </source>
</evidence>
<evidence type="ECO:0000313" key="13">
    <source>
        <dbReference type="EMBL" id="AIO11237.1"/>
    </source>
</evidence>
<dbReference type="Pfam" id="PF01524">
    <property type="entry name" value="Gemini_V2"/>
    <property type="match status" value="1"/>
</dbReference>
<sequence>MWDPLLNEFPETVHGFRCMLAMKFLKLVEETYSRDTLGYDLISDLISVVRARNYDEASRRYHNFNARIQGTTSSQLRQPVCEPCLCPHCPRHQGKGMGEQAHGRKAQNIQIVQKSRRSEGM</sequence>
<dbReference type="Proteomes" id="UP000203450">
    <property type="component" value="Segment DNA A"/>
</dbReference>
<protein>
    <recommendedName>
        <fullName evidence="10">Protein V2</fullName>
    </recommendedName>
</protein>
<dbReference type="RefSeq" id="YP_009177709.1">
    <property type="nucleotide sequence ID" value="NC_028262.1"/>
</dbReference>
<keyword evidence="7" id="KW-1090">Inhibition of host innate immune response by virus</keyword>
<evidence type="ECO:0000256" key="8">
    <source>
        <dbReference type="ARBA" id="ARBA00023200"/>
    </source>
</evidence>
<comment type="subunit">
    <text evidence="4 10">Interacts with host SGS3.</text>
</comment>
<evidence type="ECO:0000256" key="4">
    <source>
        <dbReference type="ARBA" id="ARBA00011105"/>
    </source>
</evidence>
<dbReference type="InterPro" id="IPR005159">
    <property type="entry name" value="WCCH"/>
</dbReference>
<comment type="subcellular location">
    <subcellularLocation>
        <location evidence="2 10">Host cytoplasm</location>
        <location evidence="2 10">Host perinuclear region</location>
    </subcellularLocation>
</comment>
<dbReference type="GO" id="GO:0044220">
    <property type="term" value="C:host cell perinuclear region of cytoplasm"/>
    <property type="evidence" value="ECO:0007669"/>
    <property type="project" value="UniProtKB-SubCell"/>
</dbReference>
<evidence type="ECO:0000256" key="5">
    <source>
        <dbReference type="ARBA" id="ARBA00022463"/>
    </source>
</evidence>
<comment type="function">
    <text evidence="1 10">Through its interaction with host SGS3, acts as a suppressor of RNA-mediated gene silencing, also known as post-transcriptional gene silencing (PTGS), a mechanism of plant viral defense that limits the accumulation of viral RNAs.</text>
</comment>
<dbReference type="GO" id="GO:0019028">
    <property type="term" value="C:viral capsid"/>
    <property type="evidence" value="ECO:0007669"/>
    <property type="project" value="UniProtKB-KW"/>
</dbReference>
<keyword evidence="9" id="KW-0899">Viral immunoevasion</keyword>